<accession>A0ABW5SGK4</accession>
<dbReference type="Proteomes" id="UP001597357">
    <property type="component" value="Unassembled WGS sequence"/>
</dbReference>
<keyword evidence="2" id="KW-1185">Reference proteome</keyword>
<gene>
    <name evidence="1" type="ORF">ACFSQ0_07595</name>
</gene>
<reference evidence="2" key="1">
    <citation type="journal article" date="2019" name="Int. J. Syst. Evol. Microbiol.">
        <title>The Global Catalogue of Microorganisms (GCM) 10K type strain sequencing project: providing services to taxonomists for standard genome sequencing and annotation.</title>
        <authorList>
            <consortium name="The Broad Institute Genomics Platform"/>
            <consortium name="The Broad Institute Genome Sequencing Center for Infectious Disease"/>
            <person name="Wu L."/>
            <person name="Ma J."/>
        </authorList>
    </citation>
    <scope>NUCLEOTIDE SEQUENCE [LARGE SCALE GENOMIC DNA]</scope>
    <source>
        <strain evidence="2">KCTC 42255</strain>
    </source>
</reference>
<comment type="caution">
    <text evidence="1">The sequence shown here is derived from an EMBL/GenBank/DDBJ whole genome shotgun (WGS) entry which is preliminary data.</text>
</comment>
<sequence length="49" mass="5803">MRSFIILRLTWQVFTKQIVLHLPILYELKVSEDKPLIIDLAMGIEYISN</sequence>
<proteinExistence type="predicted"/>
<evidence type="ECO:0000313" key="1">
    <source>
        <dbReference type="EMBL" id="MFD2697852.1"/>
    </source>
</evidence>
<name>A0ABW5SGK4_9FLAO</name>
<protein>
    <submittedName>
        <fullName evidence="1">Uncharacterized protein</fullName>
    </submittedName>
</protein>
<dbReference type="EMBL" id="JBHULZ010000040">
    <property type="protein sequence ID" value="MFD2697852.1"/>
    <property type="molecule type" value="Genomic_DNA"/>
</dbReference>
<dbReference type="RefSeq" id="WP_379046460.1">
    <property type="nucleotide sequence ID" value="NZ_JBHULZ010000040.1"/>
</dbReference>
<evidence type="ECO:0000313" key="2">
    <source>
        <dbReference type="Proteomes" id="UP001597357"/>
    </source>
</evidence>
<organism evidence="1 2">
    <name type="scientific">Mesonia sediminis</name>
    <dbReference type="NCBI Taxonomy" id="1703946"/>
    <lineage>
        <taxon>Bacteria</taxon>
        <taxon>Pseudomonadati</taxon>
        <taxon>Bacteroidota</taxon>
        <taxon>Flavobacteriia</taxon>
        <taxon>Flavobacteriales</taxon>
        <taxon>Flavobacteriaceae</taxon>
        <taxon>Mesonia</taxon>
    </lineage>
</organism>